<protein>
    <submittedName>
        <fullName evidence="8">Response regulator</fullName>
    </submittedName>
</protein>
<dbReference type="EMBL" id="JBHUDJ010000001">
    <property type="protein sequence ID" value="MFD1585793.1"/>
    <property type="molecule type" value="Genomic_DNA"/>
</dbReference>
<dbReference type="GO" id="GO:0003677">
    <property type="term" value="F:DNA binding"/>
    <property type="evidence" value="ECO:0007669"/>
    <property type="project" value="UniProtKB-KW"/>
</dbReference>
<gene>
    <name evidence="8" type="ORF">ACFR9U_02265</name>
</gene>
<keyword evidence="2" id="KW-0902">Two-component regulatory system</keyword>
<dbReference type="SMART" id="SM00448">
    <property type="entry name" value="REC"/>
    <property type="match status" value="1"/>
</dbReference>
<evidence type="ECO:0000313" key="9">
    <source>
        <dbReference type="Proteomes" id="UP001597119"/>
    </source>
</evidence>
<dbReference type="PROSITE" id="PS50110">
    <property type="entry name" value="RESPONSE_REGULATORY"/>
    <property type="match status" value="1"/>
</dbReference>
<feature type="modified residue" description="4-aspartylphosphate" evidence="6">
    <location>
        <position position="55"/>
    </location>
</feature>
<evidence type="ECO:0000256" key="4">
    <source>
        <dbReference type="ARBA" id="ARBA00023125"/>
    </source>
</evidence>
<evidence type="ECO:0000256" key="3">
    <source>
        <dbReference type="ARBA" id="ARBA00023015"/>
    </source>
</evidence>
<comment type="caution">
    <text evidence="8">The sequence shown here is derived from an EMBL/GenBank/DDBJ whole genome shotgun (WGS) entry which is preliminary data.</text>
</comment>
<keyword evidence="1 6" id="KW-0597">Phosphoprotein</keyword>
<sequence length="200" mass="22417">MSSGDLPTVLVVDDEPDVADAYAAQLSSEYRVETAYSGEEALDELGPDVDVVLLDRRMPGVSGDDVLDEIRERGLDCRVAMVTAVDPDFDIIEMPFDDYVIKPVSRDDLFETLERLLTCAEYEAKLREYYVLSTKYATLLANKSDAALENSEEFADLTARREEVREQLDARVEQFDDEDFAAVFRELHDGRTVAAGPSDE</sequence>
<keyword evidence="5" id="KW-0804">Transcription</keyword>
<keyword evidence="4" id="KW-0238">DNA-binding</keyword>
<dbReference type="Pfam" id="PF00072">
    <property type="entry name" value="Response_reg"/>
    <property type="match status" value="1"/>
</dbReference>
<name>A0ABD6C6A5_9EURY</name>
<dbReference type="InterPro" id="IPR039420">
    <property type="entry name" value="WalR-like"/>
</dbReference>
<dbReference type="PANTHER" id="PTHR48111:SF1">
    <property type="entry name" value="TWO-COMPONENT RESPONSE REGULATOR ORR33"/>
    <property type="match status" value="1"/>
</dbReference>
<dbReference type="Pfam" id="PF08663">
    <property type="entry name" value="HalX"/>
    <property type="match status" value="1"/>
</dbReference>
<evidence type="ECO:0000256" key="2">
    <source>
        <dbReference type="ARBA" id="ARBA00023012"/>
    </source>
</evidence>
<feature type="domain" description="Response regulatory" evidence="7">
    <location>
        <begin position="8"/>
        <end position="117"/>
    </location>
</feature>
<dbReference type="Gene3D" id="3.40.50.2300">
    <property type="match status" value="1"/>
</dbReference>
<dbReference type="AlphaFoldDB" id="A0ABD6C6A5"/>
<evidence type="ECO:0000256" key="6">
    <source>
        <dbReference type="PROSITE-ProRule" id="PRU00169"/>
    </source>
</evidence>
<dbReference type="SUPFAM" id="SSF52172">
    <property type="entry name" value="CheY-like"/>
    <property type="match status" value="1"/>
</dbReference>
<evidence type="ECO:0000256" key="1">
    <source>
        <dbReference type="ARBA" id="ARBA00022553"/>
    </source>
</evidence>
<dbReference type="InterPro" id="IPR011006">
    <property type="entry name" value="CheY-like_superfamily"/>
</dbReference>
<keyword evidence="3" id="KW-0805">Transcription regulation</keyword>
<dbReference type="InterPro" id="IPR001789">
    <property type="entry name" value="Sig_transdc_resp-reg_receiver"/>
</dbReference>
<dbReference type="Proteomes" id="UP001597119">
    <property type="component" value="Unassembled WGS sequence"/>
</dbReference>
<evidence type="ECO:0000259" key="7">
    <source>
        <dbReference type="PROSITE" id="PS50110"/>
    </source>
</evidence>
<evidence type="ECO:0000313" key="8">
    <source>
        <dbReference type="EMBL" id="MFD1585793.1"/>
    </source>
</evidence>
<organism evidence="8 9">
    <name type="scientific">Halorientalis brevis</name>
    <dbReference type="NCBI Taxonomy" id="1126241"/>
    <lineage>
        <taxon>Archaea</taxon>
        <taxon>Methanobacteriati</taxon>
        <taxon>Methanobacteriota</taxon>
        <taxon>Stenosarchaea group</taxon>
        <taxon>Halobacteria</taxon>
        <taxon>Halobacteriales</taxon>
        <taxon>Haloarculaceae</taxon>
        <taxon>Halorientalis</taxon>
    </lineage>
</organism>
<dbReference type="GO" id="GO:0000160">
    <property type="term" value="P:phosphorelay signal transduction system"/>
    <property type="evidence" value="ECO:0007669"/>
    <property type="project" value="UniProtKB-KW"/>
</dbReference>
<accession>A0ABD6C6A5</accession>
<reference evidence="8 9" key="1">
    <citation type="journal article" date="2019" name="Int. J. Syst. Evol. Microbiol.">
        <title>The Global Catalogue of Microorganisms (GCM) 10K type strain sequencing project: providing services to taxonomists for standard genome sequencing and annotation.</title>
        <authorList>
            <consortium name="The Broad Institute Genomics Platform"/>
            <consortium name="The Broad Institute Genome Sequencing Center for Infectious Disease"/>
            <person name="Wu L."/>
            <person name="Ma J."/>
        </authorList>
    </citation>
    <scope>NUCLEOTIDE SEQUENCE [LARGE SCALE GENOMIC DNA]</scope>
    <source>
        <strain evidence="8 9">CGMCC 1.12125</strain>
    </source>
</reference>
<dbReference type="PANTHER" id="PTHR48111">
    <property type="entry name" value="REGULATOR OF RPOS"/>
    <property type="match status" value="1"/>
</dbReference>
<evidence type="ECO:0000256" key="5">
    <source>
        <dbReference type="ARBA" id="ARBA00023163"/>
    </source>
</evidence>
<dbReference type="InterPro" id="IPR013971">
    <property type="entry name" value="HalX_domain"/>
</dbReference>
<proteinExistence type="predicted"/>
<keyword evidence="9" id="KW-1185">Reference proteome</keyword>
<dbReference type="RefSeq" id="WP_247377106.1">
    <property type="nucleotide sequence ID" value="NZ_JALLGV010000003.1"/>
</dbReference>